<evidence type="ECO:0000256" key="3">
    <source>
        <dbReference type="SAM" id="MobiDB-lite"/>
    </source>
</evidence>
<dbReference type="InterPro" id="IPR011989">
    <property type="entry name" value="ARM-like"/>
</dbReference>
<reference evidence="6 8" key="2">
    <citation type="journal article" date="2013" name="Nature">
        <title>Insights into bilaterian evolution from three spiralian genomes.</title>
        <authorList>
            <person name="Simakov O."/>
            <person name="Marletaz F."/>
            <person name="Cho S.J."/>
            <person name="Edsinger-Gonzales E."/>
            <person name="Havlak P."/>
            <person name="Hellsten U."/>
            <person name="Kuo D.H."/>
            <person name="Larsson T."/>
            <person name="Lv J."/>
            <person name="Arendt D."/>
            <person name="Savage R."/>
            <person name="Osoegawa K."/>
            <person name="de Jong P."/>
            <person name="Grimwood J."/>
            <person name="Chapman J.A."/>
            <person name="Shapiro H."/>
            <person name="Aerts A."/>
            <person name="Otillar R.P."/>
            <person name="Terry A.Y."/>
            <person name="Boore J.L."/>
            <person name="Grigoriev I.V."/>
            <person name="Lindberg D.R."/>
            <person name="Seaver E.C."/>
            <person name="Weisblat D.A."/>
            <person name="Putnam N.H."/>
            <person name="Rokhsar D.S."/>
        </authorList>
    </citation>
    <scope>NUCLEOTIDE SEQUENCE</scope>
</reference>
<dbReference type="GeneID" id="20217679"/>
<dbReference type="HOGENOM" id="CLU_031384_1_2_1"/>
<dbReference type="OMA" id="EMHLHKF"/>
<feature type="region of interest" description="Disordered" evidence="3">
    <location>
        <begin position="1"/>
        <end position="34"/>
    </location>
</feature>
<dbReference type="InterPro" id="IPR006921">
    <property type="entry name" value="Interferon-rel_develop_reg_C"/>
</dbReference>
<evidence type="ECO:0000259" key="5">
    <source>
        <dbReference type="Pfam" id="PF05004"/>
    </source>
</evidence>
<gene>
    <name evidence="7" type="primary">20217679</name>
    <name evidence="6" type="ORF">HELRODRAFT_96656</name>
</gene>
<keyword evidence="8" id="KW-1185">Reference proteome</keyword>
<dbReference type="OrthoDB" id="18978at2759"/>
<dbReference type="FunCoup" id="T1G9D2">
    <property type="interactions" value="1175"/>
</dbReference>
<dbReference type="AlphaFoldDB" id="T1G9D2"/>
<feature type="domain" description="Interferon-related developmental regulator N-terminal" evidence="5">
    <location>
        <begin position="38"/>
        <end position="339"/>
    </location>
</feature>
<dbReference type="RefSeq" id="XP_009031598.1">
    <property type="nucleotide sequence ID" value="XM_009033350.1"/>
</dbReference>
<evidence type="ECO:0000256" key="1">
    <source>
        <dbReference type="ARBA" id="ARBA00008828"/>
    </source>
</evidence>
<dbReference type="KEGG" id="hro:HELRODRAFT_96656"/>
<dbReference type="InterPro" id="IPR016024">
    <property type="entry name" value="ARM-type_fold"/>
</dbReference>
<evidence type="ECO:0008006" key="9">
    <source>
        <dbReference type="Google" id="ProtNLM"/>
    </source>
</evidence>
<dbReference type="SUPFAM" id="SSF48371">
    <property type="entry name" value="ARM repeat"/>
    <property type="match status" value="1"/>
</dbReference>
<evidence type="ECO:0000313" key="8">
    <source>
        <dbReference type="Proteomes" id="UP000015101"/>
    </source>
</evidence>
<dbReference type="EMBL" id="AMQM01002372">
    <property type="status" value="NOT_ANNOTATED_CDS"/>
    <property type="molecule type" value="Genomic_DNA"/>
</dbReference>
<dbReference type="eggNOG" id="KOG2842">
    <property type="taxonomic scope" value="Eukaryota"/>
</dbReference>
<protein>
    <recommendedName>
        <fullName evidence="9">Interferon-related developmental regulator N-terminal domain-containing protein</fullName>
    </recommendedName>
</protein>
<feature type="domain" description="Interferon-related developmental regulator C-terminal" evidence="4">
    <location>
        <begin position="385"/>
        <end position="435"/>
    </location>
</feature>
<reference evidence="7" key="3">
    <citation type="submission" date="2015-06" db="UniProtKB">
        <authorList>
            <consortium name="EnsemblMetazoa"/>
        </authorList>
    </citation>
    <scope>IDENTIFICATION</scope>
</reference>
<accession>T1G9D2</accession>
<dbReference type="Gene3D" id="1.25.10.10">
    <property type="entry name" value="Leucine-rich Repeat Variant"/>
    <property type="match status" value="1"/>
</dbReference>
<reference evidence="8" key="1">
    <citation type="submission" date="2012-12" db="EMBL/GenBank/DDBJ databases">
        <authorList>
            <person name="Hellsten U."/>
            <person name="Grimwood J."/>
            <person name="Chapman J.A."/>
            <person name="Shapiro H."/>
            <person name="Aerts A."/>
            <person name="Otillar R.P."/>
            <person name="Terry A.Y."/>
            <person name="Boore J.L."/>
            <person name="Simakov O."/>
            <person name="Marletaz F."/>
            <person name="Cho S.-J."/>
            <person name="Edsinger-Gonzales E."/>
            <person name="Havlak P."/>
            <person name="Kuo D.-H."/>
            <person name="Larsson T."/>
            <person name="Lv J."/>
            <person name="Arendt D."/>
            <person name="Savage R."/>
            <person name="Osoegawa K."/>
            <person name="de Jong P."/>
            <person name="Lindberg D.R."/>
            <person name="Seaver E.C."/>
            <person name="Weisblat D.A."/>
            <person name="Putnam N.H."/>
            <person name="Grigoriev I.V."/>
            <person name="Rokhsar D.S."/>
        </authorList>
    </citation>
    <scope>NUCLEOTIDE SEQUENCE</scope>
</reference>
<dbReference type="EnsemblMetazoa" id="HelroT96656">
    <property type="protein sequence ID" value="HelroP96656"/>
    <property type="gene ID" value="HelroG96656"/>
</dbReference>
<dbReference type="InParanoid" id="T1G9D2"/>
<name>T1G9D2_HELRO</name>
<dbReference type="InterPro" id="IPR007701">
    <property type="entry name" value="Interferon-rel_develop_reg_N"/>
</dbReference>
<dbReference type="STRING" id="6412.T1G9D2"/>
<dbReference type="Pfam" id="PF05004">
    <property type="entry name" value="IFRD"/>
    <property type="match status" value="1"/>
</dbReference>
<evidence type="ECO:0000313" key="7">
    <source>
        <dbReference type="EnsemblMetazoa" id="HelroP96656"/>
    </source>
</evidence>
<dbReference type="CTD" id="20217679"/>
<evidence type="ECO:0000259" key="4">
    <source>
        <dbReference type="Pfam" id="PF04836"/>
    </source>
</evidence>
<dbReference type="Pfam" id="PF04836">
    <property type="entry name" value="IFRD_C"/>
    <property type="match status" value="1"/>
</dbReference>
<proteinExistence type="inferred from homology"/>
<keyword evidence="2" id="KW-0175">Coiled coil</keyword>
<evidence type="ECO:0000313" key="6">
    <source>
        <dbReference type="EMBL" id="ESN90717.1"/>
    </source>
</evidence>
<comment type="similarity">
    <text evidence="1">Belongs to the IFRD family.</text>
</comment>
<dbReference type="EMBL" id="KB097753">
    <property type="protein sequence ID" value="ESN90717.1"/>
    <property type="molecule type" value="Genomic_DNA"/>
</dbReference>
<dbReference type="PANTHER" id="PTHR12354:SF1">
    <property type="entry name" value="INTERFERON-RELATED DEVELOPMENTAL REGULATOR 1"/>
    <property type="match status" value="1"/>
</dbReference>
<dbReference type="InterPro" id="IPR039777">
    <property type="entry name" value="IFRD"/>
</dbReference>
<sequence length="442" mass="49812">MPKHRRKDRPPSCRNNNQEHGAGGDDNDDYQDDAMSVMSVISNASDNRATDGSDECNGALTAQENYEEKMSTCIEGISQKNSKGRIESLKSLKSGLCKQYSFSYLSDRYVTVSDGLEKCLKRGCVEEQLVAADCICVLFIQIACSPAKDELLKSVSPILKVLINDNAVSLQTRCSCAEALGLCVFLAVEEPEDIYETMGLFEQHFKLSFKSMNNNNAQQQLAHPCSQLHNSCLGAWALLFTLLSDKFVLSYAQKFIILVSSMLSSESMELRITAGETIALMFEAGRDVSEDFDDCFEANKLEELCKKLKELSTECNKYRAKKDKKVQKASFRDILKAVQDGEFGSSEIKINIQESLYLESWVQKTHYDQLCRVLTSGMNAHLQENPLIRDIFSLGEPINFDQHNNQRNSKLDKVVYKAAYKERTKYRSKQRSKKSMNCYGGD</sequence>
<dbReference type="PANTHER" id="PTHR12354">
    <property type="entry name" value="INTERFERON-RELATED DEVELOPMENTAL REGULATOR"/>
    <property type="match status" value="1"/>
</dbReference>
<evidence type="ECO:0000256" key="2">
    <source>
        <dbReference type="SAM" id="Coils"/>
    </source>
</evidence>
<dbReference type="Proteomes" id="UP000015101">
    <property type="component" value="Unassembled WGS sequence"/>
</dbReference>
<organism evidence="7 8">
    <name type="scientific">Helobdella robusta</name>
    <name type="common">Californian leech</name>
    <dbReference type="NCBI Taxonomy" id="6412"/>
    <lineage>
        <taxon>Eukaryota</taxon>
        <taxon>Metazoa</taxon>
        <taxon>Spiralia</taxon>
        <taxon>Lophotrochozoa</taxon>
        <taxon>Annelida</taxon>
        <taxon>Clitellata</taxon>
        <taxon>Hirudinea</taxon>
        <taxon>Rhynchobdellida</taxon>
        <taxon>Glossiphoniidae</taxon>
        <taxon>Helobdella</taxon>
    </lineage>
</organism>
<feature type="coiled-coil region" evidence="2">
    <location>
        <begin position="301"/>
        <end position="328"/>
    </location>
</feature>